<protein>
    <submittedName>
        <fullName evidence="5">Bardet-Biedl syndrome 4 protein like protein</fullName>
    </submittedName>
</protein>
<evidence type="ECO:0000256" key="3">
    <source>
        <dbReference type="ARBA" id="ARBA00023778"/>
    </source>
</evidence>
<reference evidence="5 6" key="1">
    <citation type="submission" date="2015-07" db="EMBL/GenBank/DDBJ databases">
        <title>The genome of Melipona quadrifasciata.</title>
        <authorList>
            <person name="Pan H."/>
            <person name="Kapheim K."/>
        </authorList>
    </citation>
    <scope>NUCLEOTIDE SEQUENCE [LARGE SCALE GENOMIC DNA]</scope>
    <source>
        <strain evidence="5">0111107301</strain>
        <tissue evidence="5">Whole body</tissue>
    </source>
</reference>
<dbReference type="EMBL" id="KQ435719">
    <property type="protein sequence ID" value="KOX78847.1"/>
    <property type="molecule type" value="Genomic_DNA"/>
</dbReference>
<accession>A0A0M9A7K6</accession>
<keyword evidence="6" id="KW-1185">Reference proteome</keyword>
<dbReference type="GO" id="GO:0061512">
    <property type="term" value="P:protein localization to cilium"/>
    <property type="evidence" value="ECO:0007669"/>
    <property type="project" value="TreeGrafter"/>
</dbReference>
<feature type="repeat" description="TPR" evidence="4">
    <location>
        <begin position="207"/>
        <end position="240"/>
    </location>
</feature>
<evidence type="ECO:0000256" key="4">
    <source>
        <dbReference type="PROSITE-ProRule" id="PRU00339"/>
    </source>
</evidence>
<evidence type="ECO:0000256" key="2">
    <source>
        <dbReference type="ARBA" id="ARBA00022803"/>
    </source>
</evidence>
<dbReference type="Gene3D" id="1.25.40.10">
    <property type="entry name" value="Tetratricopeptide repeat domain"/>
    <property type="match status" value="3"/>
</dbReference>
<sequence>MANNVLSNGRIQQQPIISQRLTRNEKGKKVLEIPAIESKNWLLHRHYTRHEYKTCKILIDQELTKSNGHSEYANYLKGLILRREGKIQDSLNCFQAAYNINSTNVNNMKQIAKSFLIMGSHKHAVDAYLEAEKILKTPDWEIYFNLGECYAKLNQLHEAKKYLRRSIELTKNELPYVFLARICLLEDNITEAQNAYTTVLSENPESIEAATELGLLYLKIGDIQRAFQQFGTAIAHSPNCTKAMLPIAYIIQNHQEYDVALSKYKLAAQSIPESYILWNNIGMCFYGKQKYVAAISCLKRAHYLNSMAFLPAYNLGMVFLTTGQPASAAIYLCAAVSVDSKNPMPYLLLGLALKRLDDLEGAEKVLQKAHALSPQDPLILINYAIILEAQGKRNIAAEFLTALNDITAVIDVDSQASVLDRVITQTAKKLSMKIQLERTNKQEEEPRILNSDEV</sequence>
<dbReference type="GO" id="GO:0036064">
    <property type="term" value="C:ciliary basal body"/>
    <property type="evidence" value="ECO:0007669"/>
    <property type="project" value="TreeGrafter"/>
</dbReference>
<keyword evidence="1" id="KW-0677">Repeat</keyword>
<dbReference type="PANTHER" id="PTHR44186:SF1">
    <property type="entry name" value="BARDET-BIEDL SYNDROME 4 PROTEIN"/>
    <property type="match status" value="1"/>
</dbReference>
<dbReference type="InterPro" id="IPR011990">
    <property type="entry name" value="TPR-like_helical_dom_sf"/>
</dbReference>
<evidence type="ECO:0000256" key="1">
    <source>
        <dbReference type="ARBA" id="ARBA00022737"/>
    </source>
</evidence>
<dbReference type="Pfam" id="PF13181">
    <property type="entry name" value="TPR_8"/>
    <property type="match status" value="1"/>
</dbReference>
<dbReference type="OrthoDB" id="309339at2759"/>
<name>A0A0M9A7K6_9HYME</name>
<keyword evidence="2 4" id="KW-0802">TPR repeat</keyword>
<feature type="repeat" description="TPR" evidence="4">
    <location>
        <begin position="343"/>
        <end position="376"/>
    </location>
</feature>
<dbReference type="InterPro" id="IPR019734">
    <property type="entry name" value="TPR_rpt"/>
</dbReference>
<dbReference type="GO" id="GO:0060271">
    <property type="term" value="P:cilium assembly"/>
    <property type="evidence" value="ECO:0007669"/>
    <property type="project" value="TreeGrafter"/>
</dbReference>
<dbReference type="AlphaFoldDB" id="A0A0M9A7K6"/>
<gene>
    <name evidence="5" type="ORF">WN51_08606</name>
</gene>
<proteinExistence type="inferred from homology"/>
<dbReference type="PROSITE" id="PS50005">
    <property type="entry name" value="TPR"/>
    <property type="match status" value="3"/>
</dbReference>
<comment type="similarity">
    <text evidence="3">Belongs to the BBS4 family.</text>
</comment>
<dbReference type="PANTHER" id="PTHR44186">
    <property type="match status" value="1"/>
</dbReference>
<dbReference type="Pfam" id="PF13428">
    <property type="entry name" value="TPR_14"/>
    <property type="match status" value="1"/>
</dbReference>
<feature type="repeat" description="TPR" evidence="4">
    <location>
        <begin position="140"/>
        <end position="173"/>
    </location>
</feature>
<dbReference type="Proteomes" id="UP000053105">
    <property type="component" value="Unassembled WGS sequence"/>
</dbReference>
<dbReference type="SMART" id="SM00028">
    <property type="entry name" value="TPR"/>
    <property type="match status" value="8"/>
</dbReference>
<dbReference type="SUPFAM" id="SSF48452">
    <property type="entry name" value="TPR-like"/>
    <property type="match status" value="1"/>
</dbReference>
<evidence type="ECO:0000313" key="6">
    <source>
        <dbReference type="Proteomes" id="UP000053105"/>
    </source>
</evidence>
<evidence type="ECO:0000313" key="5">
    <source>
        <dbReference type="EMBL" id="KOX78847.1"/>
    </source>
</evidence>
<organism evidence="5 6">
    <name type="scientific">Melipona quadrifasciata</name>
    <dbReference type="NCBI Taxonomy" id="166423"/>
    <lineage>
        <taxon>Eukaryota</taxon>
        <taxon>Metazoa</taxon>
        <taxon>Ecdysozoa</taxon>
        <taxon>Arthropoda</taxon>
        <taxon>Hexapoda</taxon>
        <taxon>Insecta</taxon>
        <taxon>Pterygota</taxon>
        <taxon>Neoptera</taxon>
        <taxon>Endopterygota</taxon>
        <taxon>Hymenoptera</taxon>
        <taxon>Apocrita</taxon>
        <taxon>Aculeata</taxon>
        <taxon>Apoidea</taxon>
        <taxon>Anthophila</taxon>
        <taxon>Apidae</taxon>
        <taxon>Melipona</taxon>
    </lineage>
</organism>
<dbReference type="Pfam" id="PF25058">
    <property type="entry name" value="ARM_TT21"/>
    <property type="match status" value="1"/>
</dbReference>
<dbReference type="STRING" id="166423.A0A0M9A7K6"/>